<evidence type="ECO:0000313" key="1">
    <source>
        <dbReference type="EMBL" id="KAL0575317.1"/>
    </source>
</evidence>
<name>A0ABR3FIW7_9AGAR</name>
<organism evidence="1 2">
    <name type="scientific">Marasmius crinis-equi</name>
    <dbReference type="NCBI Taxonomy" id="585013"/>
    <lineage>
        <taxon>Eukaryota</taxon>
        <taxon>Fungi</taxon>
        <taxon>Dikarya</taxon>
        <taxon>Basidiomycota</taxon>
        <taxon>Agaricomycotina</taxon>
        <taxon>Agaricomycetes</taxon>
        <taxon>Agaricomycetidae</taxon>
        <taxon>Agaricales</taxon>
        <taxon>Marasmiineae</taxon>
        <taxon>Marasmiaceae</taxon>
        <taxon>Marasmius</taxon>
    </lineage>
</organism>
<sequence>MSPSDDLPFLSFYRIAPCSFEDYPHLVLIEKGIDRRTLLDIAPDREELFMSQKSIEEYRDTLKLRGSPAKFEWLHMTTQRQDVRKLRNTPDRTSAFIANGPDENGIGSLHIVRRTSASAFSPLSTLTNLENDDDTDTGTRSYNISWGVANLSTRDVLVSPRPLGPTHICVLIEDDTLDCRSDTAKSKQRGAKPRPPLYTQTIDQPINDLLFTLNAPNLMPADAHSGVSALSALPRRLYKELPRVGIRVPHLNTFPNLVVYLHKKNQAELFRKIIPEFIRDIMHSLFTPRIVRVVGGVGASDTVTLSSFDGRESVKTTGNTLGRWVTLPFKRINSVIPDSASSASLNGSKMSVTQEEIDVVAKEIVRAAKAIGEEDVLVETVTSLDGLRDNLLFVGFLEHGLWDELELSRQVLLRAIGIGAALA</sequence>
<evidence type="ECO:0000313" key="2">
    <source>
        <dbReference type="Proteomes" id="UP001465976"/>
    </source>
</evidence>
<keyword evidence="2" id="KW-1185">Reference proteome</keyword>
<protein>
    <submittedName>
        <fullName evidence="1">Uncharacterized protein</fullName>
    </submittedName>
</protein>
<proteinExistence type="predicted"/>
<dbReference type="Proteomes" id="UP001465976">
    <property type="component" value="Unassembled WGS sequence"/>
</dbReference>
<comment type="caution">
    <text evidence="1">The sequence shown here is derived from an EMBL/GenBank/DDBJ whole genome shotgun (WGS) entry which is preliminary data.</text>
</comment>
<reference evidence="1 2" key="1">
    <citation type="submission" date="2024-02" db="EMBL/GenBank/DDBJ databases">
        <title>A draft genome for the cacao thread blight pathogen Marasmius crinis-equi.</title>
        <authorList>
            <person name="Cohen S.P."/>
            <person name="Baruah I.K."/>
            <person name="Amoako-Attah I."/>
            <person name="Bukari Y."/>
            <person name="Meinhardt L.W."/>
            <person name="Bailey B.A."/>
        </authorList>
    </citation>
    <scope>NUCLEOTIDE SEQUENCE [LARGE SCALE GENOMIC DNA]</scope>
    <source>
        <strain evidence="1 2">GH-76</strain>
    </source>
</reference>
<accession>A0ABR3FIW7</accession>
<gene>
    <name evidence="1" type="ORF">V5O48_006668</name>
</gene>
<dbReference type="EMBL" id="JBAHYK010000317">
    <property type="protein sequence ID" value="KAL0575317.1"/>
    <property type="molecule type" value="Genomic_DNA"/>
</dbReference>